<gene>
    <name evidence="2" type="ORF">ACFSFX_05895</name>
</gene>
<evidence type="ECO:0000256" key="1">
    <source>
        <dbReference type="SAM" id="Phobius"/>
    </source>
</evidence>
<feature type="transmembrane region" description="Helical" evidence="1">
    <location>
        <begin position="100"/>
        <end position="125"/>
    </location>
</feature>
<keyword evidence="3" id="KW-1185">Reference proteome</keyword>
<reference evidence="3" key="1">
    <citation type="journal article" date="2019" name="Int. J. Syst. Evol. Microbiol.">
        <title>The Global Catalogue of Microorganisms (GCM) 10K type strain sequencing project: providing services to taxonomists for standard genome sequencing and annotation.</title>
        <authorList>
            <consortium name="The Broad Institute Genomics Platform"/>
            <consortium name="The Broad Institute Genome Sequencing Center for Infectious Disease"/>
            <person name="Wu L."/>
            <person name="Ma J."/>
        </authorList>
    </citation>
    <scope>NUCLEOTIDE SEQUENCE [LARGE SCALE GENOMIC DNA]</scope>
    <source>
        <strain evidence="3">JCM 11496</strain>
    </source>
</reference>
<feature type="transmembrane region" description="Helical" evidence="1">
    <location>
        <begin position="69"/>
        <end position="88"/>
    </location>
</feature>
<feature type="transmembrane region" description="Helical" evidence="1">
    <location>
        <begin position="131"/>
        <end position="151"/>
    </location>
</feature>
<feature type="transmembrane region" description="Helical" evidence="1">
    <location>
        <begin position="163"/>
        <end position="179"/>
    </location>
</feature>
<keyword evidence="1" id="KW-0472">Membrane</keyword>
<dbReference type="Proteomes" id="UP001597307">
    <property type="component" value="Unassembled WGS sequence"/>
</dbReference>
<name>A0ABW4Q452_9MICC</name>
<keyword evidence="1" id="KW-1133">Transmembrane helix</keyword>
<comment type="caution">
    <text evidence="2">The sequence shown here is derived from an EMBL/GenBank/DDBJ whole genome shotgun (WGS) entry which is preliminary data.</text>
</comment>
<feature type="transmembrane region" description="Helical" evidence="1">
    <location>
        <begin position="37"/>
        <end position="57"/>
    </location>
</feature>
<keyword evidence="1" id="KW-0812">Transmembrane</keyword>
<dbReference type="RefSeq" id="WP_343880123.1">
    <property type="nucleotide sequence ID" value="NZ_BAAAIJ010000047.1"/>
</dbReference>
<evidence type="ECO:0000313" key="2">
    <source>
        <dbReference type="EMBL" id="MFD1846127.1"/>
    </source>
</evidence>
<feature type="transmembrane region" description="Helical" evidence="1">
    <location>
        <begin position="185"/>
        <end position="202"/>
    </location>
</feature>
<dbReference type="EMBL" id="JBHUGA010000011">
    <property type="protein sequence ID" value="MFD1846127.1"/>
    <property type="molecule type" value="Genomic_DNA"/>
</dbReference>
<sequence>MITQAPDGDQPLDLHNALRVVKSAEETARRELRGNEALLYLVWGLSWLLGFGTLHGSRFGWLPLDYEPALAIFGVFLLIAIVITIVATGRYSRGIRGHSAFLGAMYGVAWALGFLVMGTLSGIIANVVDDFWVRGMLINGIAILIVGLLYITGGTTFNDKTQSLMGVWFLVINMVALLSGSEHYLTVFFIFGSGGFLAGALVETLRRRQQRQLTHA</sequence>
<proteinExistence type="predicted"/>
<organism evidence="2 3">
    <name type="scientific">Arthrobacter flavus</name>
    <dbReference type="NCBI Taxonomy" id="95172"/>
    <lineage>
        <taxon>Bacteria</taxon>
        <taxon>Bacillati</taxon>
        <taxon>Actinomycetota</taxon>
        <taxon>Actinomycetes</taxon>
        <taxon>Micrococcales</taxon>
        <taxon>Micrococcaceae</taxon>
        <taxon>Arthrobacter</taxon>
    </lineage>
</organism>
<accession>A0ABW4Q452</accession>
<evidence type="ECO:0000313" key="3">
    <source>
        <dbReference type="Proteomes" id="UP001597307"/>
    </source>
</evidence>
<evidence type="ECO:0008006" key="4">
    <source>
        <dbReference type="Google" id="ProtNLM"/>
    </source>
</evidence>
<protein>
    <recommendedName>
        <fullName evidence="4">Transporter</fullName>
    </recommendedName>
</protein>